<name>A0A0G3GSM8_9CORY</name>
<dbReference type="NCBIfam" id="NF040618">
    <property type="entry name" value="PPA1309_fam"/>
    <property type="match status" value="1"/>
</dbReference>
<organism evidence="1 2">
    <name type="scientific">Corynebacterium epidermidicanis</name>
    <dbReference type="NCBI Taxonomy" id="1050174"/>
    <lineage>
        <taxon>Bacteria</taxon>
        <taxon>Bacillati</taxon>
        <taxon>Actinomycetota</taxon>
        <taxon>Actinomycetes</taxon>
        <taxon>Mycobacteriales</taxon>
        <taxon>Corynebacteriaceae</taxon>
        <taxon>Corynebacterium</taxon>
    </lineage>
</organism>
<accession>A0A0G3GSM8</accession>
<dbReference type="AlphaFoldDB" id="A0A0G3GSM8"/>
<dbReference type="KEGG" id="cei:CEPID_03440"/>
<dbReference type="RefSeq" id="WP_047239747.1">
    <property type="nucleotide sequence ID" value="NZ_CP011541.1"/>
</dbReference>
<evidence type="ECO:0000313" key="2">
    <source>
        <dbReference type="Proteomes" id="UP000035368"/>
    </source>
</evidence>
<keyword evidence="2" id="KW-1185">Reference proteome</keyword>
<dbReference type="OrthoDB" id="3266223at2"/>
<dbReference type="PATRIC" id="fig|1050174.4.peg.699"/>
<gene>
    <name evidence="1" type="ORF">CEPID_03440</name>
</gene>
<dbReference type="Proteomes" id="UP000035368">
    <property type="component" value="Chromosome"/>
</dbReference>
<proteinExistence type="predicted"/>
<dbReference type="EMBL" id="CP011541">
    <property type="protein sequence ID" value="AKK02568.1"/>
    <property type="molecule type" value="Genomic_DNA"/>
</dbReference>
<sequence>MTTPEQASSNPSLNKAMLEAVDFIHAEGWDANPTLFALVPVELLGLPEEEGPLALVVQDELQGAVEDLLPQLAWPAEVEGVILAQEIMFREQGETDARPARLYSGVLRDNSQLTLLQLRPTEEELAAPFADDKVELRGGTNIAPEVIEALRFTLDAQEMDEE</sequence>
<evidence type="ECO:0000313" key="1">
    <source>
        <dbReference type="EMBL" id="AKK02568.1"/>
    </source>
</evidence>
<reference evidence="1 2" key="1">
    <citation type="submission" date="2015-05" db="EMBL/GenBank/DDBJ databases">
        <title>Complete genome sequence of Corynebacterium epidermidicanis DSM 45586, isolated from the skin of a dog suffering from pruritus.</title>
        <authorList>
            <person name="Ruckert C."/>
            <person name="Albersmeier A."/>
            <person name="Winkler A."/>
            <person name="Tauch A."/>
        </authorList>
    </citation>
    <scope>NUCLEOTIDE SEQUENCE [LARGE SCALE GENOMIC DNA]</scope>
    <source>
        <strain evidence="1 2">DSM 45586</strain>
    </source>
</reference>
<protein>
    <submittedName>
        <fullName evidence="1">Uncharacterized protein</fullName>
    </submittedName>
</protein>
<dbReference type="STRING" id="1050174.CEPID_03440"/>
<dbReference type="InterPro" id="IPR047681">
    <property type="entry name" value="PPA1309-like"/>
</dbReference>